<accession>A0A835Q1W8</accession>
<keyword evidence="4 8" id="KW-1003">Cell membrane</keyword>
<evidence type="ECO:0000256" key="3">
    <source>
        <dbReference type="ARBA" id="ARBA00011489"/>
    </source>
</evidence>
<dbReference type="Pfam" id="PF04535">
    <property type="entry name" value="CASP_dom"/>
    <property type="match status" value="1"/>
</dbReference>
<dbReference type="PANTHER" id="PTHR33573:SF53">
    <property type="entry name" value="CASP-LIKE PROTEIN 4A2"/>
    <property type="match status" value="1"/>
</dbReference>
<evidence type="ECO:0000256" key="2">
    <source>
        <dbReference type="ARBA" id="ARBA00007651"/>
    </source>
</evidence>
<feature type="transmembrane region" description="Helical" evidence="8">
    <location>
        <begin position="92"/>
        <end position="112"/>
    </location>
</feature>
<evidence type="ECO:0000256" key="4">
    <source>
        <dbReference type="ARBA" id="ARBA00022475"/>
    </source>
</evidence>
<comment type="subunit">
    <text evidence="3 8">Homodimer and heterodimers.</text>
</comment>
<gene>
    <name evidence="11" type="ORF">HPP92_021834</name>
</gene>
<sequence>MVIESMEEAMSSPLRSPLPELENYRPTTDAIVAPAVERDTVMFPSPSQKLPATAKAAVRGSPEVKEESKAENSQVVRWILRRRWRVEAVKRAAVAARIAAAALCLVSFSVMAADKQRGWASGHFDRYKEYRYCVSVNVIGFVYAGFQAYAEVYHISSKRHIIRRPVGSYFDFAMDQILAYLLISASSSATARTNYWVVNWGADPFPNMISASVAVSFLAFVAFAFSSLISAYNLFNRTI</sequence>
<keyword evidence="6 8" id="KW-1133">Transmembrane helix</keyword>
<comment type="similarity">
    <text evidence="2 8">Belongs to the Casparian strip membrane proteins (CASP) family.</text>
</comment>
<evidence type="ECO:0000256" key="1">
    <source>
        <dbReference type="ARBA" id="ARBA00004651"/>
    </source>
</evidence>
<evidence type="ECO:0000313" key="12">
    <source>
        <dbReference type="Proteomes" id="UP000636800"/>
    </source>
</evidence>
<reference evidence="11 12" key="1">
    <citation type="journal article" date="2020" name="Nat. Food">
        <title>A phased Vanilla planifolia genome enables genetic improvement of flavour and production.</title>
        <authorList>
            <person name="Hasing T."/>
            <person name="Tang H."/>
            <person name="Brym M."/>
            <person name="Khazi F."/>
            <person name="Huang T."/>
            <person name="Chambers A.H."/>
        </authorList>
    </citation>
    <scope>NUCLEOTIDE SEQUENCE [LARGE SCALE GENOMIC DNA]</scope>
    <source>
        <tissue evidence="11">Leaf</tissue>
    </source>
</reference>
<feature type="transmembrane region" description="Helical" evidence="8">
    <location>
        <begin position="132"/>
        <end position="156"/>
    </location>
</feature>
<evidence type="ECO:0000259" key="10">
    <source>
        <dbReference type="Pfam" id="PF04535"/>
    </source>
</evidence>
<protein>
    <recommendedName>
        <fullName evidence="8">CASP-like protein</fullName>
    </recommendedName>
</protein>
<name>A0A835Q1W8_VANPL</name>
<dbReference type="Proteomes" id="UP000636800">
    <property type="component" value="Chromosome 11"/>
</dbReference>
<dbReference type="PANTHER" id="PTHR33573">
    <property type="entry name" value="CASP-LIKE PROTEIN 4A4"/>
    <property type="match status" value="1"/>
</dbReference>
<comment type="subcellular location">
    <subcellularLocation>
        <location evidence="1 8">Cell membrane</location>
        <topology evidence="1 8">Multi-pass membrane protein</topology>
    </subcellularLocation>
</comment>
<evidence type="ECO:0000256" key="7">
    <source>
        <dbReference type="ARBA" id="ARBA00023136"/>
    </source>
</evidence>
<evidence type="ECO:0000256" key="6">
    <source>
        <dbReference type="ARBA" id="ARBA00022989"/>
    </source>
</evidence>
<keyword evidence="12" id="KW-1185">Reference proteome</keyword>
<evidence type="ECO:0000256" key="8">
    <source>
        <dbReference type="RuleBase" id="RU361233"/>
    </source>
</evidence>
<organism evidence="11 12">
    <name type="scientific">Vanilla planifolia</name>
    <name type="common">Vanilla</name>
    <dbReference type="NCBI Taxonomy" id="51239"/>
    <lineage>
        <taxon>Eukaryota</taxon>
        <taxon>Viridiplantae</taxon>
        <taxon>Streptophyta</taxon>
        <taxon>Embryophyta</taxon>
        <taxon>Tracheophyta</taxon>
        <taxon>Spermatophyta</taxon>
        <taxon>Magnoliopsida</taxon>
        <taxon>Liliopsida</taxon>
        <taxon>Asparagales</taxon>
        <taxon>Orchidaceae</taxon>
        <taxon>Vanilloideae</taxon>
        <taxon>Vanilleae</taxon>
        <taxon>Vanilla</taxon>
    </lineage>
</organism>
<dbReference type="OrthoDB" id="10064100at2759"/>
<dbReference type="GO" id="GO:0005886">
    <property type="term" value="C:plasma membrane"/>
    <property type="evidence" value="ECO:0007669"/>
    <property type="project" value="UniProtKB-SubCell"/>
</dbReference>
<keyword evidence="7 8" id="KW-0472">Membrane</keyword>
<keyword evidence="5 8" id="KW-0812">Transmembrane</keyword>
<evidence type="ECO:0000256" key="9">
    <source>
        <dbReference type="SAM" id="MobiDB-lite"/>
    </source>
</evidence>
<feature type="domain" description="Casparian strip membrane protein" evidence="10">
    <location>
        <begin position="89"/>
        <end position="222"/>
    </location>
</feature>
<comment type="caution">
    <text evidence="11">The sequence shown here is derived from an EMBL/GenBank/DDBJ whole genome shotgun (WGS) entry which is preliminary data.</text>
</comment>
<evidence type="ECO:0000256" key="5">
    <source>
        <dbReference type="ARBA" id="ARBA00022692"/>
    </source>
</evidence>
<proteinExistence type="inferred from homology"/>
<feature type="transmembrane region" description="Helical" evidence="8">
    <location>
        <begin position="209"/>
        <end position="235"/>
    </location>
</feature>
<dbReference type="EMBL" id="JADCNL010000011">
    <property type="protein sequence ID" value="KAG0461537.1"/>
    <property type="molecule type" value="Genomic_DNA"/>
</dbReference>
<dbReference type="InterPro" id="IPR006702">
    <property type="entry name" value="CASP_dom"/>
</dbReference>
<feature type="transmembrane region" description="Helical" evidence="8">
    <location>
        <begin position="177"/>
        <end position="197"/>
    </location>
</feature>
<dbReference type="AlphaFoldDB" id="A0A835Q1W8"/>
<evidence type="ECO:0000313" key="11">
    <source>
        <dbReference type="EMBL" id="KAG0461537.1"/>
    </source>
</evidence>
<feature type="region of interest" description="Disordered" evidence="9">
    <location>
        <begin position="1"/>
        <end position="20"/>
    </location>
</feature>